<dbReference type="InterPro" id="IPR001764">
    <property type="entry name" value="Glyco_hydro_3_N"/>
</dbReference>
<evidence type="ECO:0000256" key="5">
    <source>
        <dbReference type="ARBA" id="ARBA00023295"/>
    </source>
</evidence>
<evidence type="ECO:0000256" key="4">
    <source>
        <dbReference type="ARBA" id="ARBA00022801"/>
    </source>
</evidence>
<dbReference type="Proteomes" id="UP000562984">
    <property type="component" value="Unassembled WGS sequence"/>
</dbReference>
<dbReference type="InterPro" id="IPR036962">
    <property type="entry name" value="Glyco_hydro_3_N_sf"/>
</dbReference>
<dbReference type="EMBL" id="JABEND010000014">
    <property type="protein sequence ID" value="NNG37492.1"/>
    <property type="molecule type" value="Genomic_DNA"/>
</dbReference>
<comment type="similarity">
    <text evidence="2">Belongs to the glycosyl hydrolase 3 family.</text>
</comment>
<dbReference type="GO" id="GO:0005975">
    <property type="term" value="P:carbohydrate metabolic process"/>
    <property type="evidence" value="ECO:0007669"/>
    <property type="project" value="InterPro"/>
</dbReference>
<protein>
    <recommendedName>
        <fullName evidence="3">beta-N-acetylhexosaminidase</fullName>
        <ecNumber evidence="3">3.2.1.52</ecNumber>
    </recommendedName>
</protein>
<evidence type="ECO:0000256" key="2">
    <source>
        <dbReference type="ARBA" id="ARBA00005336"/>
    </source>
</evidence>
<dbReference type="InterPro" id="IPR050226">
    <property type="entry name" value="NagZ_Beta-hexosaminidase"/>
</dbReference>
<comment type="caution">
    <text evidence="7">The sequence shown here is derived from an EMBL/GenBank/DDBJ whole genome shotgun (WGS) entry which is preliminary data.</text>
</comment>
<reference evidence="7 8" key="1">
    <citation type="submission" date="2020-05" db="EMBL/GenBank/DDBJ databases">
        <title>Nakamurella sp. DB0629 isolated from air conditioner.</title>
        <authorList>
            <person name="Kim D.H."/>
            <person name="Kim D.-U."/>
        </authorList>
    </citation>
    <scope>NUCLEOTIDE SEQUENCE [LARGE SCALE GENOMIC DNA]</scope>
    <source>
        <strain evidence="7 8">DB0629</strain>
    </source>
</reference>
<dbReference type="Pfam" id="PF00933">
    <property type="entry name" value="Glyco_hydro_3"/>
    <property type="match status" value="1"/>
</dbReference>
<name>A0A849AKZ5_9ACTN</name>
<dbReference type="InterPro" id="IPR017853">
    <property type="entry name" value="GH"/>
</dbReference>
<dbReference type="GO" id="GO:0009254">
    <property type="term" value="P:peptidoglycan turnover"/>
    <property type="evidence" value="ECO:0007669"/>
    <property type="project" value="TreeGrafter"/>
</dbReference>
<dbReference type="PANTHER" id="PTHR30480">
    <property type="entry name" value="BETA-HEXOSAMINIDASE-RELATED"/>
    <property type="match status" value="1"/>
</dbReference>
<dbReference type="PANTHER" id="PTHR30480:SF13">
    <property type="entry name" value="BETA-HEXOSAMINIDASE"/>
    <property type="match status" value="1"/>
</dbReference>
<dbReference type="EC" id="3.2.1.52" evidence="3"/>
<keyword evidence="5" id="KW-0326">Glycosidase</keyword>
<dbReference type="AlphaFoldDB" id="A0A849AKZ5"/>
<dbReference type="Gene3D" id="3.20.20.300">
    <property type="entry name" value="Glycoside hydrolase, family 3, N-terminal domain"/>
    <property type="match status" value="1"/>
</dbReference>
<evidence type="ECO:0000256" key="3">
    <source>
        <dbReference type="ARBA" id="ARBA00012663"/>
    </source>
</evidence>
<gene>
    <name evidence="7" type="ORF">HKD39_17660</name>
</gene>
<accession>A0A849AKZ5</accession>
<proteinExistence type="inferred from homology"/>
<dbReference type="SUPFAM" id="SSF51445">
    <property type="entry name" value="(Trans)glycosidases"/>
    <property type="match status" value="1"/>
</dbReference>
<comment type="catalytic activity">
    <reaction evidence="1">
        <text>Hydrolysis of terminal non-reducing N-acetyl-D-hexosamine residues in N-acetyl-beta-D-hexosaminides.</text>
        <dbReference type="EC" id="3.2.1.52"/>
    </reaction>
</comment>
<keyword evidence="8" id="KW-1185">Reference proteome</keyword>
<evidence type="ECO:0000313" key="7">
    <source>
        <dbReference type="EMBL" id="NNG37492.1"/>
    </source>
</evidence>
<feature type="domain" description="Glycoside hydrolase family 3 N-terminal" evidence="6">
    <location>
        <begin position="68"/>
        <end position="355"/>
    </location>
</feature>
<organism evidence="7 8">
    <name type="scientific">Nakamurella aerolata</name>
    <dbReference type="NCBI Taxonomy" id="1656892"/>
    <lineage>
        <taxon>Bacteria</taxon>
        <taxon>Bacillati</taxon>
        <taxon>Actinomycetota</taxon>
        <taxon>Actinomycetes</taxon>
        <taxon>Nakamurellales</taxon>
        <taxon>Nakamurellaceae</taxon>
        <taxon>Nakamurella</taxon>
    </lineage>
</organism>
<evidence type="ECO:0000259" key="6">
    <source>
        <dbReference type="Pfam" id="PF00933"/>
    </source>
</evidence>
<evidence type="ECO:0000256" key="1">
    <source>
        <dbReference type="ARBA" id="ARBA00001231"/>
    </source>
</evidence>
<dbReference type="RefSeq" id="WP_171201190.1">
    <property type="nucleotide sequence ID" value="NZ_JABEND010000014.1"/>
</dbReference>
<evidence type="ECO:0000313" key="8">
    <source>
        <dbReference type="Proteomes" id="UP000562984"/>
    </source>
</evidence>
<dbReference type="GO" id="GO:0004563">
    <property type="term" value="F:beta-N-acetylhexosaminidase activity"/>
    <property type="evidence" value="ECO:0007669"/>
    <property type="project" value="UniProtKB-EC"/>
</dbReference>
<sequence length="388" mass="38982">MRVTADDRARAAALVGSMTPLQRAATVVMPTNGQAGKTGGAPYGAVILMGTDGVVDGTGSGTPQRVKAAADDLQQQYRSGTTGPLRDIPMLVGVDQEYGQVARLVNGFTKFPGAGALAGISPTAKAASTVTKVAAAAGAEMRAVGVNLDFAPDADVLPVDGSSAIGDRSYGTDPQRTGVLVSAAVRGYQSAGVAATLKHFPGIGRIATDTHKALPDLSASCAEWNETEAVPMRAGIDAGAAAVMTGHVLMPAAGADTVPASISPAIVGELLRGKGTAGCDGLGFGGVTVSDSMQMAPIANSFSSGEAAWRALAAGQDLVLMPIDPAAAVRGIVAAVQSGELPSQRLSDAATAVLALRIAVARYPTPPLSVVNSPEHQQLLAEVRRLGA</sequence>
<keyword evidence="4" id="KW-0378">Hydrolase</keyword>